<dbReference type="STRING" id="583356.Igag_1942"/>
<feature type="binding site" evidence="2">
    <location>
        <position position="64"/>
    </location>
    <ligand>
        <name>Mg(2+)</name>
        <dbReference type="ChEBI" id="CHEBI:18420"/>
        <label>2</label>
    </ligand>
</feature>
<keyword evidence="2" id="KW-1208">Phospholipid metabolism</keyword>
<feature type="binding site" evidence="2">
    <location>
        <position position="85"/>
    </location>
    <ligand>
        <name>Mg(2+)</name>
        <dbReference type="ChEBI" id="CHEBI:18420"/>
        <label>1</label>
    </ligand>
</feature>
<dbReference type="KEGG" id="iag:Igag_1942"/>
<gene>
    <name evidence="4" type="ordered locus">Igag_1942</name>
</gene>
<dbReference type="InterPro" id="IPR000462">
    <property type="entry name" value="CDP-OH_P_trans"/>
</dbReference>
<feature type="binding site" evidence="2">
    <location>
        <position position="85"/>
    </location>
    <ligand>
        <name>Mg(2+)</name>
        <dbReference type="ChEBI" id="CHEBI:18420"/>
        <label>2</label>
    </ligand>
</feature>
<dbReference type="HAMAP" id="MF_02242">
    <property type="entry name" value="AIP_synthase"/>
    <property type="match status" value="1"/>
</dbReference>
<keyword evidence="2" id="KW-0460">Magnesium</keyword>
<feature type="binding site" evidence="2">
    <location>
        <position position="89"/>
    </location>
    <ligand>
        <name>Mg(2+)</name>
        <dbReference type="ChEBI" id="CHEBI:18420"/>
        <label>2</label>
    </ligand>
</feature>
<keyword evidence="2" id="KW-0443">Lipid metabolism</keyword>
<dbReference type="InterPro" id="IPR048254">
    <property type="entry name" value="CDP_ALCOHOL_P_TRANSF_CS"/>
</dbReference>
<keyword evidence="2" id="KW-1133">Transmembrane helix</keyword>
<comment type="pathway">
    <text evidence="2">Lipid metabolism; phospholipid metabolism.</text>
</comment>
<proteinExistence type="inferred from homology"/>
<dbReference type="GO" id="GO:0000287">
    <property type="term" value="F:magnesium ion binding"/>
    <property type="evidence" value="ECO:0007669"/>
    <property type="project" value="UniProtKB-UniRule"/>
</dbReference>
<dbReference type="Pfam" id="PF01066">
    <property type="entry name" value="CDP-OH_P_transf"/>
    <property type="match status" value="1"/>
</dbReference>
<dbReference type="InterPro" id="IPR043130">
    <property type="entry name" value="CDP-OH_PTrfase_TM_dom"/>
</dbReference>
<evidence type="ECO:0000256" key="1">
    <source>
        <dbReference type="ARBA" id="ARBA00022679"/>
    </source>
</evidence>
<feature type="transmembrane region" description="Helical" evidence="2">
    <location>
        <begin position="165"/>
        <end position="190"/>
    </location>
</feature>
<feature type="active site" description="Proton acceptor" evidence="2">
    <location>
        <position position="89"/>
    </location>
</feature>
<evidence type="ECO:0000313" key="5">
    <source>
        <dbReference type="Proteomes" id="UP000001304"/>
    </source>
</evidence>
<keyword evidence="2" id="KW-0444">Lipid biosynthesis</keyword>
<dbReference type="Proteomes" id="UP000001304">
    <property type="component" value="Chromosome"/>
</dbReference>
<dbReference type="GO" id="GO:0008654">
    <property type="term" value="P:phospholipid biosynthetic process"/>
    <property type="evidence" value="ECO:0007669"/>
    <property type="project" value="UniProtKB-UniRule"/>
</dbReference>
<dbReference type="BioCyc" id="IAGG583356:GHAH-1931-MONOMER"/>
<feature type="transmembrane region" description="Helical" evidence="2">
    <location>
        <begin position="94"/>
        <end position="121"/>
    </location>
</feature>
<feature type="transmembrane region" description="Helical" evidence="2">
    <location>
        <begin position="142"/>
        <end position="159"/>
    </location>
</feature>
<keyword evidence="2" id="KW-0479">Metal-binding</keyword>
<keyword evidence="1 2" id="KW-0808">Transferase</keyword>
<keyword evidence="2" id="KW-0472">Membrane</keyword>
<accession>E0STE9</accession>
<evidence type="ECO:0000256" key="3">
    <source>
        <dbReference type="RuleBase" id="RU003750"/>
    </source>
</evidence>
<protein>
    <recommendedName>
        <fullName evidence="2">Archaetidylinositol phosphate synthase</fullName>
        <shortName evidence="2">AIP synthase</shortName>
        <ecNumber evidence="2">2.7.8.39</ecNumber>
    </recommendedName>
</protein>
<keyword evidence="2" id="KW-0464">Manganese</keyword>
<evidence type="ECO:0000256" key="2">
    <source>
        <dbReference type="HAMAP-Rule" id="MF_02242"/>
    </source>
</evidence>
<comment type="function">
    <text evidence="2">Catalyzes the formation of archaetidylinositol phosphate (AIP) from CDP-archaeol (CDP-ArOH or CDP-2,3-bis-(O-phytanyl)-sn-glycerol) and 1L-myo-inositol 1-phosphate (IP or 1D-myo-inositol 3-phosphate). AIP is a precursor of archaetidyl-myo-inositol (AI), an ether-type inositol phospholipid ubiquitously distributed in archaea membranes and essential for glycolipid biosynthesis in archaea.</text>
</comment>
<comment type="cofactor">
    <cofactor evidence="2">
        <name>Mn(2+)</name>
        <dbReference type="ChEBI" id="CHEBI:29035"/>
    </cofactor>
    <cofactor evidence="2">
        <name>Mg(2+)</name>
        <dbReference type="ChEBI" id="CHEBI:18420"/>
    </cofactor>
    <text evidence="2">Binds 2 Mg(2+) or Mn(2+) ions per subunit.</text>
</comment>
<dbReference type="EC" id="2.7.8.39" evidence="2"/>
<dbReference type="GO" id="GO:0016780">
    <property type="term" value="F:phosphotransferase activity, for other substituted phosphate groups"/>
    <property type="evidence" value="ECO:0007669"/>
    <property type="project" value="UniProtKB-UniRule"/>
</dbReference>
<dbReference type="UniPathway" id="UPA00085"/>
<organism evidence="4 5">
    <name type="scientific">Ignisphaera aggregans (strain DSM 17230 / JCM 13409 / AQ1.S1)</name>
    <dbReference type="NCBI Taxonomy" id="583356"/>
    <lineage>
        <taxon>Archaea</taxon>
        <taxon>Thermoproteota</taxon>
        <taxon>Thermoprotei</taxon>
        <taxon>Desulfurococcales</taxon>
        <taxon>Desulfurococcaceae</taxon>
        <taxon>Ignisphaera</taxon>
    </lineage>
</organism>
<dbReference type="PROSITE" id="PS00379">
    <property type="entry name" value="CDP_ALCOHOL_P_TRANSF"/>
    <property type="match status" value="1"/>
</dbReference>
<comment type="catalytic activity">
    <reaction evidence="2">
        <text>CDP-2,3-bis-O-(phytanyl)-sn-glycerol + 1D-myo-inositol 3-phosphate = saturated 1-archaetidyl-1D-myo-inositol 3-phosphate + CMP + H(+)</text>
        <dbReference type="Rhea" id="RHEA:36823"/>
        <dbReference type="ChEBI" id="CHEBI:15378"/>
        <dbReference type="ChEBI" id="CHEBI:58401"/>
        <dbReference type="ChEBI" id="CHEBI:60377"/>
        <dbReference type="ChEBI" id="CHEBI:74004"/>
        <dbReference type="ChEBI" id="CHEBI:74006"/>
        <dbReference type="EC" id="2.7.8.39"/>
    </reaction>
</comment>
<dbReference type="HOGENOM" id="CLU_080384_1_0_2"/>
<dbReference type="EMBL" id="CP002098">
    <property type="protein sequence ID" value="ADM28735.1"/>
    <property type="molecule type" value="Genomic_DNA"/>
</dbReference>
<keyword evidence="2" id="KW-0812">Transmembrane</keyword>
<dbReference type="Gene3D" id="1.20.120.1760">
    <property type="match status" value="1"/>
</dbReference>
<keyword evidence="2" id="KW-1003">Cell membrane</keyword>
<comment type="subcellular location">
    <subcellularLocation>
        <location evidence="2">Cell membrane</location>
        <topology evidence="2">Multi-pass membrane protein</topology>
    </subcellularLocation>
</comment>
<sequence>MLTRFRKQINLYIDRIAYIFLKVNIKPNTITLLGLVISVTSVPLAYFNYLIPLLFIIVLSAFMDVLDGAVARLSANVTPFGGVLDSFCDRIEELFYIMSLIIIGLPVHLGLISLALSYLTSYVRALGELRGLKMEGIGIAERAERILLILTSILLAIILQGHELFVLGLTIPIIILILLSFVTVLQRIYYIYRSLNQKH</sequence>
<dbReference type="AlphaFoldDB" id="E0STE9"/>
<keyword evidence="5" id="KW-1185">Reference proteome</keyword>
<comment type="similarity">
    <text evidence="2 3">Belongs to the CDP-alcohol phosphatidyltransferase class-I family.</text>
</comment>
<feature type="binding site" evidence="2">
    <location>
        <position position="67"/>
    </location>
    <ligand>
        <name>Mg(2+)</name>
        <dbReference type="ChEBI" id="CHEBI:18420"/>
        <label>1</label>
    </ligand>
</feature>
<feature type="transmembrane region" description="Helical" evidence="2">
    <location>
        <begin position="30"/>
        <end position="63"/>
    </location>
</feature>
<name>E0STE9_IGNAA</name>
<reference evidence="4 5" key="1">
    <citation type="journal article" date="2010" name="Stand. Genomic Sci.">
        <title>Complete genome sequence of Ignisphaera aggregans type strain (AQ1.S1).</title>
        <authorList>
            <person name="Goker M."/>
            <person name="Held B."/>
            <person name="Lapidus A."/>
            <person name="Nolan M."/>
            <person name="Spring S."/>
            <person name="Yasawong M."/>
            <person name="Lucas S."/>
            <person name="Glavina Del Rio T."/>
            <person name="Tice H."/>
            <person name="Cheng J.F."/>
            <person name="Goodwin L."/>
            <person name="Tapia R."/>
            <person name="Pitluck S."/>
            <person name="Liolios K."/>
            <person name="Ivanova N."/>
            <person name="Mavromatis K."/>
            <person name="Mikhailova N."/>
            <person name="Pati A."/>
            <person name="Chen A."/>
            <person name="Palaniappan K."/>
            <person name="Brambilla E."/>
            <person name="Land M."/>
            <person name="Hauser L."/>
            <person name="Chang Y.J."/>
            <person name="Jeffries C.D."/>
            <person name="Brettin T."/>
            <person name="Detter J.C."/>
            <person name="Han C."/>
            <person name="Rohde M."/>
            <person name="Sikorski J."/>
            <person name="Woyke T."/>
            <person name="Bristow J."/>
            <person name="Eisen J.A."/>
            <person name="Markowitz V."/>
            <person name="Hugenholtz P."/>
            <person name="Kyrpides N.C."/>
            <person name="Klenk H.P."/>
        </authorList>
    </citation>
    <scope>NUCLEOTIDE SEQUENCE [LARGE SCALE GENOMIC DNA]</scope>
    <source>
        <strain evidence="5">DSM 17230 / JCM 13409 / AQ1.S1</strain>
    </source>
</reference>
<dbReference type="GO" id="GO:0005886">
    <property type="term" value="C:plasma membrane"/>
    <property type="evidence" value="ECO:0007669"/>
    <property type="project" value="UniProtKB-SubCell"/>
</dbReference>
<dbReference type="InterPro" id="IPR044270">
    <property type="entry name" value="AIP_synthase"/>
</dbReference>
<evidence type="ECO:0000313" key="4">
    <source>
        <dbReference type="EMBL" id="ADM28735.1"/>
    </source>
</evidence>
<feature type="binding site" evidence="2">
    <location>
        <position position="64"/>
    </location>
    <ligand>
        <name>Mg(2+)</name>
        <dbReference type="ChEBI" id="CHEBI:18420"/>
        <label>1</label>
    </ligand>
</feature>